<dbReference type="InterPro" id="IPR037193">
    <property type="entry name" value="GDNF_alpha"/>
</dbReference>
<proteinExistence type="inferred from homology"/>
<accession>A0A8C6SYL5</accession>
<evidence type="ECO:0000256" key="8">
    <source>
        <dbReference type="ARBA" id="ARBA00023180"/>
    </source>
</evidence>
<evidence type="ECO:0000256" key="4">
    <source>
        <dbReference type="ARBA" id="ARBA00022622"/>
    </source>
</evidence>
<dbReference type="PANTHER" id="PTHR10269:SF15">
    <property type="entry name" value="GDNF FAMILY RECEPTOR ALPHA-3"/>
    <property type="match status" value="1"/>
</dbReference>
<protein>
    <recommendedName>
        <fullName evidence="11">GDNF/GAS1 domain-containing protein</fullName>
    </recommendedName>
</protein>
<keyword evidence="3" id="KW-1003">Cell membrane</keyword>
<organism evidence="12 13">
    <name type="scientific">Neogobius melanostomus</name>
    <name type="common">round goby</name>
    <dbReference type="NCBI Taxonomy" id="47308"/>
    <lineage>
        <taxon>Eukaryota</taxon>
        <taxon>Metazoa</taxon>
        <taxon>Chordata</taxon>
        <taxon>Craniata</taxon>
        <taxon>Vertebrata</taxon>
        <taxon>Euteleostomi</taxon>
        <taxon>Actinopterygii</taxon>
        <taxon>Neopterygii</taxon>
        <taxon>Teleostei</taxon>
        <taxon>Neoteleostei</taxon>
        <taxon>Acanthomorphata</taxon>
        <taxon>Gobiaria</taxon>
        <taxon>Gobiiformes</taxon>
        <taxon>Gobioidei</taxon>
        <taxon>Gobiidae</taxon>
        <taxon>Benthophilinae</taxon>
        <taxon>Neogobiini</taxon>
        <taxon>Neogobius</taxon>
    </lineage>
</organism>
<name>A0A8C6SYL5_9GOBI</name>
<dbReference type="InterPro" id="IPR016017">
    <property type="entry name" value="GDNF/GAS1"/>
</dbReference>
<evidence type="ECO:0000256" key="5">
    <source>
        <dbReference type="ARBA" id="ARBA00022729"/>
    </source>
</evidence>
<keyword evidence="8" id="KW-0325">Glycoprotein</keyword>
<evidence type="ECO:0000256" key="1">
    <source>
        <dbReference type="ARBA" id="ARBA00004609"/>
    </source>
</evidence>
<feature type="domain" description="GDNF/GAS1" evidence="11">
    <location>
        <begin position="19"/>
        <end position="97"/>
    </location>
</feature>
<evidence type="ECO:0000256" key="9">
    <source>
        <dbReference type="ARBA" id="ARBA00023288"/>
    </source>
</evidence>
<dbReference type="Pfam" id="PF02351">
    <property type="entry name" value="GDNF"/>
    <property type="match status" value="3"/>
</dbReference>
<keyword evidence="9" id="KW-0449">Lipoprotein</keyword>
<comment type="subcellular location">
    <subcellularLocation>
        <location evidence="1">Cell membrane</location>
        <topology evidence="1">Lipid-anchor</topology>
        <topology evidence="1">GPI-anchor</topology>
    </subcellularLocation>
</comment>
<dbReference type="Gene3D" id="1.10.220.110">
    <property type="entry name" value="GDNF binding domain"/>
    <property type="match status" value="1"/>
</dbReference>
<dbReference type="InterPro" id="IPR003438">
    <property type="entry name" value="GDNF_rcpt"/>
</dbReference>
<reference evidence="12" key="1">
    <citation type="submission" date="2025-08" db="UniProtKB">
        <authorList>
            <consortium name="Ensembl"/>
        </authorList>
    </citation>
    <scope>IDENTIFICATION</scope>
</reference>
<dbReference type="GO" id="GO:0043235">
    <property type="term" value="C:receptor complex"/>
    <property type="evidence" value="ECO:0007669"/>
    <property type="project" value="TreeGrafter"/>
</dbReference>
<dbReference type="Ensembl" id="ENSNMLT00000015281.1">
    <property type="protein sequence ID" value="ENSNMLP00000013583.1"/>
    <property type="gene ID" value="ENSNMLG00000009093.1"/>
</dbReference>
<evidence type="ECO:0000256" key="6">
    <source>
        <dbReference type="ARBA" id="ARBA00023136"/>
    </source>
</evidence>
<feature type="domain" description="GDNF/GAS1" evidence="11">
    <location>
        <begin position="131"/>
        <end position="212"/>
    </location>
</feature>
<keyword evidence="5" id="KW-0732">Signal</keyword>
<evidence type="ECO:0000313" key="13">
    <source>
        <dbReference type="Proteomes" id="UP000694523"/>
    </source>
</evidence>
<feature type="region of interest" description="Disordered" evidence="10">
    <location>
        <begin position="366"/>
        <end position="403"/>
    </location>
</feature>
<keyword evidence="7" id="KW-0675">Receptor</keyword>
<dbReference type="PRINTS" id="PR01316">
    <property type="entry name" value="GDNFRECEPTOR"/>
</dbReference>
<dbReference type="GO" id="GO:0007169">
    <property type="term" value="P:cell surface receptor protein tyrosine kinase signaling pathway"/>
    <property type="evidence" value="ECO:0007669"/>
    <property type="project" value="UniProtKB-ARBA"/>
</dbReference>
<feature type="domain" description="GDNF/GAS1" evidence="11">
    <location>
        <begin position="229"/>
        <end position="323"/>
    </location>
</feature>
<evidence type="ECO:0000256" key="2">
    <source>
        <dbReference type="ARBA" id="ARBA00005961"/>
    </source>
</evidence>
<evidence type="ECO:0000256" key="10">
    <source>
        <dbReference type="SAM" id="MobiDB-lite"/>
    </source>
</evidence>
<feature type="compositionally biased region" description="Pro residues" evidence="10">
    <location>
        <begin position="372"/>
        <end position="384"/>
    </location>
</feature>
<dbReference type="SMART" id="SM00907">
    <property type="entry name" value="GDNF"/>
    <property type="match status" value="3"/>
</dbReference>
<dbReference type="AlphaFoldDB" id="A0A8C6SYL5"/>
<evidence type="ECO:0000256" key="3">
    <source>
        <dbReference type="ARBA" id="ARBA00022475"/>
    </source>
</evidence>
<dbReference type="FunFam" id="1.10.220.110:FF:000001">
    <property type="entry name" value="GDNF family receptor alpha"/>
    <property type="match status" value="1"/>
</dbReference>
<comment type="similarity">
    <text evidence="2">Belongs to the GDNFR family.</text>
</comment>
<dbReference type="PANTHER" id="PTHR10269">
    <property type="entry name" value="GDNF RECEPTOR ALPHA"/>
    <property type="match status" value="1"/>
</dbReference>
<dbReference type="GO" id="GO:0038023">
    <property type="term" value="F:signaling receptor activity"/>
    <property type="evidence" value="ECO:0007669"/>
    <property type="project" value="InterPro"/>
</dbReference>
<dbReference type="Proteomes" id="UP000694523">
    <property type="component" value="Unplaced"/>
</dbReference>
<reference evidence="12" key="2">
    <citation type="submission" date="2025-09" db="UniProtKB">
        <authorList>
            <consortium name="Ensembl"/>
        </authorList>
    </citation>
    <scope>IDENTIFICATION</scope>
</reference>
<sequence>MVNSRPGGRSALVSASLDCVVAEQGCVRDQSCMGHYRLLEYCAAEEAVSPLASDARLECLEAQHALQYYRPLQVCKCQRGSRREDHCLKVYWTVRFVQLLSHHSPIYMMNDILTCGPSAASSVSVDGQNLCLKAAQDCGLYEKCGSLRSEYVVACIKRSGLSDSGCNRQKCHKALRRFLERVPEEYSFALLFCPCSDTLCGERRRKTIVPSCSYEETVRGEERAGKPNCLSLHNYCSKDELCRSRFADFLQNCQPYPLSPSGCERESRAMCLKAYAGLIGTIMTPNYVSNSSTEVSQWCTCDGSGNEWQSCQRILNLFTSNICLRKYNKSGWSRGQQSQQRCPDFPIHAHLLQLFWGDPEATPGQLGDIVPPACPGPSTRPPPNRTCLQREPPQLAPFDVKEQ</sequence>
<keyword evidence="6" id="KW-0472">Membrane</keyword>
<dbReference type="GO" id="GO:0007399">
    <property type="term" value="P:nervous system development"/>
    <property type="evidence" value="ECO:0007669"/>
    <property type="project" value="TreeGrafter"/>
</dbReference>
<dbReference type="SUPFAM" id="SSF110035">
    <property type="entry name" value="GDNF receptor-like"/>
    <property type="match status" value="1"/>
</dbReference>
<evidence type="ECO:0000259" key="11">
    <source>
        <dbReference type="SMART" id="SM00907"/>
    </source>
</evidence>
<dbReference type="GO" id="GO:0009897">
    <property type="term" value="C:external side of plasma membrane"/>
    <property type="evidence" value="ECO:0007669"/>
    <property type="project" value="TreeGrafter"/>
</dbReference>
<evidence type="ECO:0000256" key="7">
    <source>
        <dbReference type="ARBA" id="ARBA00023170"/>
    </source>
</evidence>
<keyword evidence="4" id="KW-0336">GPI-anchor</keyword>
<keyword evidence="13" id="KW-1185">Reference proteome</keyword>
<evidence type="ECO:0000313" key="12">
    <source>
        <dbReference type="Ensembl" id="ENSNMLP00000013583.1"/>
    </source>
</evidence>